<dbReference type="STRING" id="77044.A0A1W2TTJ8"/>
<evidence type="ECO:0000256" key="7">
    <source>
        <dbReference type="ARBA" id="ARBA00023002"/>
    </source>
</evidence>
<evidence type="ECO:0000259" key="17">
    <source>
        <dbReference type="Pfam" id="PF03443"/>
    </source>
</evidence>
<evidence type="ECO:0000256" key="11">
    <source>
        <dbReference type="ARBA" id="ARBA00023277"/>
    </source>
</evidence>
<evidence type="ECO:0000256" key="2">
    <source>
        <dbReference type="ARBA" id="ARBA00004613"/>
    </source>
</evidence>
<evidence type="ECO:0000256" key="10">
    <source>
        <dbReference type="ARBA" id="ARBA00023157"/>
    </source>
</evidence>
<dbReference type="OrthoDB" id="4849160at2759"/>
<name>A0A1W2TTJ8_ROSNE</name>
<keyword evidence="6" id="KW-0136">Cellulose degradation</keyword>
<dbReference type="EMBL" id="DF977520">
    <property type="protein sequence ID" value="GAP91875.1"/>
    <property type="molecule type" value="Genomic_DNA"/>
</dbReference>
<keyword evidence="3" id="KW-0964">Secreted</keyword>
<evidence type="ECO:0000256" key="3">
    <source>
        <dbReference type="ARBA" id="ARBA00022525"/>
    </source>
</evidence>
<feature type="domain" description="Auxiliary Activity family 9 catalytic" evidence="17">
    <location>
        <begin position="17"/>
        <end position="236"/>
    </location>
</feature>
<dbReference type="EC" id="1.14.99.56" evidence="15"/>
<reference evidence="18" key="1">
    <citation type="submission" date="2016-03" db="EMBL/GenBank/DDBJ databases">
        <title>Draft genome sequence of Rosellinia necatrix.</title>
        <authorList>
            <person name="Kanematsu S."/>
        </authorList>
    </citation>
    <scope>NUCLEOTIDE SEQUENCE [LARGE SCALE GENOMIC DNA]</scope>
    <source>
        <strain evidence="18">W97</strain>
    </source>
</reference>
<dbReference type="GO" id="GO:0030245">
    <property type="term" value="P:cellulose catabolic process"/>
    <property type="evidence" value="ECO:0007669"/>
    <property type="project" value="UniProtKB-KW"/>
</dbReference>
<evidence type="ECO:0000256" key="16">
    <source>
        <dbReference type="SAM" id="SignalP"/>
    </source>
</evidence>
<evidence type="ECO:0000256" key="14">
    <source>
        <dbReference type="ARBA" id="ARBA00045077"/>
    </source>
</evidence>
<keyword evidence="11" id="KW-0119">Carbohydrate metabolism</keyword>
<accession>A0A1W2TTJ8</accession>
<dbReference type="InterPro" id="IPR049892">
    <property type="entry name" value="AA9"/>
</dbReference>
<dbReference type="Proteomes" id="UP000054516">
    <property type="component" value="Unassembled WGS sequence"/>
</dbReference>
<dbReference type="PANTHER" id="PTHR33353:SF6">
    <property type="entry name" value="ENDOGLUCANASE IV"/>
    <property type="match status" value="1"/>
</dbReference>
<dbReference type="PANTHER" id="PTHR33353">
    <property type="entry name" value="PUTATIVE (AFU_ORTHOLOGUE AFUA_1G12560)-RELATED"/>
    <property type="match status" value="1"/>
</dbReference>
<dbReference type="Pfam" id="PF03443">
    <property type="entry name" value="AA9"/>
    <property type="match status" value="1"/>
</dbReference>
<comment type="cofactor">
    <cofactor evidence="1">
        <name>Cu(2+)</name>
        <dbReference type="ChEBI" id="CHEBI:29036"/>
    </cofactor>
</comment>
<evidence type="ECO:0000256" key="15">
    <source>
        <dbReference type="ARBA" id="ARBA00047174"/>
    </source>
</evidence>
<dbReference type="OMA" id="PGCHQLQ"/>
<keyword evidence="5 16" id="KW-0732">Signal</keyword>
<dbReference type="AlphaFoldDB" id="A0A1W2TTJ8"/>
<dbReference type="InterPro" id="IPR005103">
    <property type="entry name" value="AA9_LPMO"/>
</dbReference>
<keyword evidence="8" id="KW-0186">Copper</keyword>
<dbReference type="CDD" id="cd21175">
    <property type="entry name" value="LPMO_AA9"/>
    <property type="match status" value="1"/>
</dbReference>
<evidence type="ECO:0000256" key="12">
    <source>
        <dbReference type="ARBA" id="ARBA00023326"/>
    </source>
</evidence>
<evidence type="ECO:0000256" key="13">
    <source>
        <dbReference type="ARBA" id="ARBA00044502"/>
    </source>
</evidence>
<organism evidence="18">
    <name type="scientific">Rosellinia necatrix</name>
    <name type="common">White root-rot fungus</name>
    <dbReference type="NCBI Taxonomy" id="77044"/>
    <lineage>
        <taxon>Eukaryota</taxon>
        <taxon>Fungi</taxon>
        <taxon>Dikarya</taxon>
        <taxon>Ascomycota</taxon>
        <taxon>Pezizomycotina</taxon>
        <taxon>Sordariomycetes</taxon>
        <taxon>Xylariomycetidae</taxon>
        <taxon>Xylariales</taxon>
        <taxon>Xylariaceae</taxon>
        <taxon>Rosellinia</taxon>
    </lineage>
</organism>
<proteinExistence type="inferred from homology"/>
<keyword evidence="10" id="KW-1015">Disulfide bond</keyword>
<evidence type="ECO:0000256" key="5">
    <source>
        <dbReference type="ARBA" id="ARBA00022729"/>
    </source>
</evidence>
<gene>
    <name evidence="18" type="ORF">SAMD00023353_7500230</name>
</gene>
<dbReference type="GO" id="GO:0004497">
    <property type="term" value="F:monooxygenase activity"/>
    <property type="evidence" value="ECO:0007669"/>
    <property type="project" value="UniProtKB-KW"/>
</dbReference>
<evidence type="ECO:0000313" key="18">
    <source>
        <dbReference type="EMBL" id="GAP91875.1"/>
    </source>
</evidence>
<evidence type="ECO:0000256" key="4">
    <source>
        <dbReference type="ARBA" id="ARBA00022723"/>
    </source>
</evidence>
<keyword evidence="4" id="KW-0479">Metal-binding</keyword>
<comment type="catalytic activity">
    <reaction evidence="14">
        <text>[(1-&gt;4)-beta-D-glucosyl]n+m + reduced acceptor + O2 = 4-dehydro-beta-D-glucosyl-[(1-&gt;4)-beta-D-glucosyl]n-1 + [(1-&gt;4)-beta-D-glucosyl]m + acceptor + H2O.</text>
        <dbReference type="EC" id="1.14.99.56"/>
    </reaction>
</comment>
<protein>
    <recommendedName>
        <fullName evidence="15">lytic cellulose monooxygenase (C4-dehydrogenating)</fullName>
        <ecNumber evidence="15">1.14.99.56</ecNumber>
    </recommendedName>
</protein>
<evidence type="ECO:0000256" key="9">
    <source>
        <dbReference type="ARBA" id="ARBA00023033"/>
    </source>
</evidence>
<comment type="similarity">
    <text evidence="13">Belongs to the polysaccharide monooxygenase AA9 family.</text>
</comment>
<comment type="subcellular location">
    <subcellularLocation>
        <location evidence="2">Secreted</location>
    </subcellularLocation>
</comment>
<dbReference type="GO" id="GO:0005576">
    <property type="term" value="C:extracellular region"/>
    <property type="evidence" value="ECO:0007669"/>
    <property type="project" value="UniProtKB-SubCell"/>
</dbReference>
<dbReference type="GO" id="GO:0046872">
    <property type="term" value="F:metal ion binding"/>
    <property type="evidence" value="ECO:0007669"/>
    <property type="project" value="UniProtKB-KW"/>
</dbReference>
<dbReference type="Gene3D" id="2.70.50.70">
    <property type="match status" value="1"/>
</dbReference>
<sequence>MQILNTLLLGAGLVAAHGYVDNATIGGQVYQFYQPYTDPYTNPTPQRISRPIQGNGPVTDVTYADLQCGGWTDGGIVGSSPAALHATAAAGSTVTLRWTLWPDSHVGPLITYMAKCPSTGCTNYMPGSAAVWFKIAEAGREGTSGTWAASAIMVPNGGVTYTIPPCLAAGYYLVRHETIALHASYAYPGAQFYPGCHQVQVTGSGATTPPAASLVAFPGAYKGSDPGITYDAYKAQTYTIPGPAVFKC</sequence>
<keyword evidence="9" id="KW-0503">Monooxygenase</keyword>
<feature type="chain" id="PRO_5010728991" description="lytic cellulose monooxygenase (C4-dehydrogenating)" evidence="16">
    <location>
        <begin position="19"/>
        <end position="248"/>
    </location>
</feature>
<feature type="signal peptide" evidence="16">
    <location>
        <begin position="1"/>
        <end position="18"/>
    </location>
</feature>
<evidence type="ECO:0000256" key="8">
    <source>
        <dbReference type="ARBA" id="ARBA00023008"/>
    </source>
</evidence>
<evidence type="ECO:0000313" key="19">
    <source>
        <dbReference type="Proteomes" id="UP000054516"/>
    </source>
</evidence>
<keyword evidence="7" id="KW-0560">Oxidoreductase</keyword>
<evidence type="ECO:0000256" key="6">
    <source>
        <dbReference type="ARBA" id="ARBA00023001"/>
    </source>
</evidence>
<keyword evidence="19" id="KW-1185">Reference proteome</keyword>
<keyword evidence="12" id="KW-0624">Polysaccharide degradation</keyword>
<evidence type="ECO:0000256" key="1">
    <source>
        <dbReference type="ARBA" id="ARBA00001973"/>
    </source>
</evidence>